<dbReference type="PANTHER" id="PTHR13799:SF14">
    <property type="entry name" value="GTP CYCLOHYDROLASE 1 TYPE 2 HOMOLOG"/>
    <property type="match status" value="1"/>
</dbReference>
<dbReference type="InterPro" id="IPR015867">
    <property type="entry name" value="N-reg_PII/ATP_PRibTrfase_C"/>
</dbReference>
<proteinExistence type="inferred from homology"/>
<reference evidence="6 7" key="1">
    <citation type="submission" date="2014-03" db="EMBL/GenBank/DDBJ databases">
        <authorList>
            <person name="Urmite Genomes U."/>
        </authorList>
    </citation>
    <scope>NUCLEOTIDE SEQUENCE [LARGE SCALE GENOMIC DNA]</scope>
    <source>
        <strain evidence="6 7">Vm-5</strain>
    </source>
</reference>
<gene>
    <name evidence="6" type="ORF">BN990_01941</name>
</gene>
<dbReference type="SUPFAM" id="SSF102705">
    <property type="entry name" value="NIF3 (NGG1p interacting factor 3)-like"/>
    <property type="match status" value="1"/>
</dbReference>
<dbReference type="eggNOG" id="COG0327">
    <property type="taxonomic scope" value="Bacteria"/>
</dbReference>
<evidence type="ECO:0000256" key="1">
    <source>
        <dbReference type="ARBA" id="ARBA00006964"/>
    </source>
</evidence>
<comment type="caution">
    <text evidence="6">The sequence shown here is derived from an EMBL/GenBank/DDBJ whole genome shotgun (WGS) entry which is preliminary data.</text>
</comment>
<feature type="binding site" evidence="5">
    <location>
        <position position="108"/>
    </location>
    <ligand>
        <name>a divalent metal cation</name>
        <dbReference type="ChEBI" id="CHEBI:60240"/>
        <label>1</label>
    </ligand>
</feature>
<protein>
    <recommendedName>
        <fullName evidence="2 4">GTP cyclohydrolase 1 type 2 homolog</fullName>
    </recommendedName>
</protein>
<accession>A0A024QBR0</accession>
<dbReference type="GO" id="GO:0046872">
    <property type="term" value="F:metal ion binding"/>
    <property type="evidence" value="ECO:0007669"/>
    <property type="project" value="UniProtKB-UniRule"/>
</dbReference>
<dbReference type="Proteomes" id="UP000028875">
    <property type="component" value="Unassembled WGS sequence"/>
</dbReference>
<keyword evidence="3 4" id="KW-0479">Metal-binding</keyword>
<dbReference type="EMBL" id="CCDP010000001">
    <property type="protein sequence ID" value="CDQ39635.1"/>
    <property type="molecule type" value="Genomic_DNA"/>
</dbReference>
<feature type="binding site" evidence="5">
    <location>
        <position position="69"/>
    </location>
    <ligand>
        <name>a divalent metal cation</name>
        <dbReference type="ChEBI" id="CHEBI:60240"/>
        <label>1</label>
    </ligand>
</feature>
<dbReference type="RefSeq" id="WP_038243742.1">
    <property type="nucleotide sequence ID" value="NZ_BNER01000002.1"/>
</dbReference>
<organism evidence="6 7">
    <name type="scientific">Virgibacillus massiliensis</name>
    <dbReference type="NCBI Taxonomy" id="1462526"/>
    <lineage>
        <taxon>Bacteria</taxon>
        <taxon>Bacillati</taxon>
        <taxon>Bacillota</taxon>
        <taxon>Bacilli</taxon>
        <taxon>Bacillales</taxon>
        <taxon>Bacillaceae</taxon>
        <taxon>Virgibacillus</taxon>
    </lineage>
</organism>
<evidence type="ECO:0000256" key="4">
    <source>
        <dbReference type="PIRNR" id="PIRNR037489"/>
    </source>
</evidence>
<dbReference type="FunFam" id="3.30.70.120:FF:000006">
    <property type="entry name" value="GTP cyclohydrolase 1 type 2 homolog"/>
    <property type="match status" value="1"/>
</dbReference>
<dbReference type="Gene3D" id="3.40.1390.30">
    <property type="entry name" value="NIF3 (NGG1p interacting factor 3)-like"/>
    <property type="match status" value="1"/>
</dbReference>
<name>A0A024QBR0_9BACI</name>
<dbReference type="PIRSF" id="PIRSF037489">
    <property type="entry name" value="UCP037489_NIF3_YqfO"/>
    <property type="match status" value="1"/>
</dbReference>
<dbReference type="AlphaFoldDB" id="A0A024QBR0"/>
<evidence type="ECO:0000313" key="6">
    <source>
        <dbReference type="EMBL" id="CDQ39635.1"/>
    </source>
</evidence>
<evidence type="ECO:0000313" key="7">
    <source>
        <dbReference type="Proteomes" id="UP000028875"/>
    </source>
</evidence>
<sequence>MKQIQLTNRDIFKEMEALAPTYLAYDWDNVGLQVGAYNKPVSKIMITLDVLENVVDEAIEKHVDLIIAHHPLLFKPLRQLNMDTPSGKIMQKLVNHGITVYASHTNLDAAIGGVNDQLADAIGLTSSRVLVDEQSKSLVKLAVYVPISHIDQVREAISKAGAGHIGNYSHCTFHSHGQGTFKPLEGTNPFIGNTNQLEKVEEAKLETIVEEHKLSSVLEQMIDAHPYEEAAYDIYSLGNKGETMGLGRVGHLEEKMVLRDFVEKVKSAFQMENVRVTGNLDKKVKTIAILGGSGEKYIHQAKLKGADVYITGDMTFHIAQDAWQIGLAVIDSGHYAEKIMKDAVKNYLNDRFKDMGIEVITSTTNTDPFQFM</sequence>
<feature type="binding site" evidence="5">
    <location>
        <position position="334"/>
    </location>
    <ligand>
        <name>a divalent metal cation</name>
        <dbReference type="ChEBI" id="CHEBI:60240"/>
        <label>1</label>
    </ligand>
</feature>
<dbReference type="Pfam" id="PF01784">
    <property type="entry name" value="DUF34_NIF3"/>
    <property type="match status" value="1"/>
</dbReference>
<dbReference type="Gene3D" id="3.30.70.120">
    <property type="match status" value="1"/>
</dbReference>
<dbReference type="NCBIfam" id="TIGR00486">
    <property type="entry name" value="YbgI_SA1388"/>
    <property type="match status" value="1"/>
</dbReference>
<dbReference type="InterPro" id="IPR036069">
    <property type="entry name" value="DUF34/NIF3_sf"/>
</dbReference>
<comment type="similarity">
    <text evidence="1 4">Belongs to the GTP cyclohydrolase I type 2/NIF3 family.</text>
</comment>
<dbReference type="GO" id="GO:0005737">
    <property type="term" value="C:cytoplasm"/>
    <property type="evidence" value="ECO:0007669"/>
    <property type="project" value="TreeGrafter"/>
</dbReference>
<reference evidence="7" key="2">
    <citation type="submission" date="2014-05" db="EMBL/GenBank/DDBJ databases">
        <title>Draft genome sequence of Virgibacillus massiliensis Vm-5.</title>
        <authorList>
            <person name="Khelaifia S."/>
            <person name="Croce O."/>
            <person name="Lagier J.C."/>
            <person name="Raoult D."/>
        </authorList>
    </citation>
    <scope>NUCLEOTIDE SEQUENCE [LARGE SCALE GENOMIC DNA]</scope>
    <source>
        <strain evidence="7">Vm-5</strain>
    </source>
</reference>
<dbReference type="OrthoDB" id="9792792at2"/>
<feature type="binding site" evidence="5">
    <location>
        <position position="337"/>
    </location>
    <ligand>
        <name>a divalent metal cation</name>
        <dbReference type="ChEBI" id="CHEBI:60240"/>
        <label>1</label>
    </ligand>
</feature>
<evidence type="ECO:0000256" key="2">
    <source>
        <dbReference type="ARBA" id="ARBA00022112"/>
    </source>
</evidence>
<dbReference type="FunFam" id="3.40.1390.30:FF:000001">
    <property type="entry name" value="GTP cyclohydrolase 1 type 2"/>
    <property type="match status" value="1"/>
</dbReference>
<dbReference type="InterPro" id="IPR017221">
    <property type="entry name" value="DUF34/NIF3_bac"/>
</dbReference>
<keyword evidence="7" id="KW-1185">Reference proteome</keyword>
<feature type="binding site" evidence="5">
    <location>
        <position position="70"/>
    </location>
    <ligand>
        <name>a divalent metal cation</name>
        <dbReference type="ChEBI" id="CHEBI:60240"/>
        <label>1</label>
    </ligand>
</feature>
<dbReference type="STRING" id="1462526.BN990_01941"/>
<dbReference type="PANTHER" id="PTHR13799">
    <property type="entry name" value="NGG1 INTERACTING FACTOR 3"/>
    <property type="match status" value="1"/>
</dbReference>
<dbReference type="InterPro" id="IPR002678">
    <property type="entry name" value="DUF34/NIF3"/>
</dbReference>
<evidence type="ECO:0000256" key="5">
    <source>
        <dbReference type="PIRSR" id="PIRSR602678-1"/>
    </source>
</evidence>
<evidence type="ECO:0000256" key="3">
    <source>
        <dbReference type="ARBA" id="ARBA00022723"/>
    </source>
</evidence>